<dbReference type="eggNOG" id="COG0515">
    <property type="taxonomic scope" value="Bacteria"/>
</dbReference>
<dbReference type="PROSITE" id="PS00108">
    <property type="entry name" value="PROTEIN_KINASE_ST"/>
    <property type="match status" value="1"/>
</dbReference>
<reference evidence="10" key="1">
    <citation type="submission" date="2012-06" db="EMBL/GenBank/DDBJ databases">
        <title>Complete sequence of chromosome of Desulfomonile tiedjei DSM 6799.</title>
        <authorList>
            <person name="Lucas S."/>
            <person name="Copeland A."/>
            <person name="Lapidus A."/>
            <person name="Glavina del Rio T."/>
            <person name="Dalin E."/>
            <person name="Tice H."/>
            <person name="Bruce D."/>
            <person name="Goodwin L."/>
            <person name="Pitluck S."/>
            <person name="Peters L."/>
            <person name="Ovchinnikova G."/>
            <person name="Zeytun A."/>
            <person name="Lu M."/>
            <person name="Kyrpides N."/>
            <person name="Mavromatis K."/>
            <person name="Ivanova N."/>
            <person name="Brettin T."/>
            <person name="Detter J.C."/>
            <person name="Han C."/>
            <person name="Larimer F."/>
            <person name="Land M."/>
            <person name="Hauser L."/>
            <person name="Markowitz V."/>
            <person name="Cheng J.-F."/>
            <person name="Hugenholtz P."/>
            <person name="Woyke T."/>
            <person name="Wu D."/>
            <person name="Spring S."/>
            <person name="Schroeder M."/>
            <person name="Brambilla E."/>
            <person name="Klenk H.-P."/>
            <person name="Eisen J.A."/>
        </authorList>
    </citation>
    <scope>NUCLEOTIDE SEQUENCE [LARGE SCALE GENOMIC DNA]</scope>
    <source>
        <strain evidence="10">ATCC 49306 / DSM 6799 / DCB-1</strain>
    </source>
</reference>
<keyword evidence="4 6" id="KW-0067">ATP-binding</keyword>
<dbReference type="GO" id="GO:0004674">
    <property type="term" value="F:protein serine/threonine kinase activity"/>
    <property type="evidence" value="ECO:0007669"/>
    <property type="project" value="UniProtKB-KW"/>
</dbReference>
<organism evidence="9 10">
    <name type="scientific">Desulfomonile tiedjei (strain ATCC 49306 / DSM 6799 / DCB-1)</name>
    <dbReference type="NCBI Taxonomy" id="706587"/>
    <lineage>
        <taxon>Bacteria</taxon>
        <taxon>Pseudomonadati</taxon>
        <taxon>Thermodesulfobacteriota</taxon>
        <taxon>Desulfomonilia</taxon>
        <taxon>Desulfomonilales</taxon>
        <taxon>Desulfomonilaceae</taxon>
        <taxon>Desulfomonile</taxon>
    </lineage>
</organism>
<keyword evidence="1" id="KW-0808">Transferase</keyword>
<feature type="domain" description="Protein kinase" evidence="8">
    <location>
        <begin position="485"/>
        <end position="754"/>
    </location>
</feature>
<keyword evidence="2 6" id="KW-0547">Nucleotide-binding</keyword>
<dbReference type="Gene3D" id="1.25.40.10">
    <property type="entry name" value="Tetratricopeptide repeat domain"/>
    <property type="match status" value="1"/>
</dbReference>
<name>I4C6N7_DESTA</name>
<keyword evidence="5" id="KW-0802">TPR repeat</keyword>
<dbReference type="OrthoDB" id="9801841at2"/>
<dbReference type="SUPFAM" id="SSF48452">
    <property type="entry name" value="TPR-like"/>
    <property type="match status" value="1"/>
</dbReference>
<evidence type="ECO:0000256" key="7">
    <source>
        <dbReference type="SAM" id="MobiDB-lite"/>
    </source>
</evidence>
<evidence type="ECO:0000256" key="6">
    <source>
        <dbReference type="PROSITE-ProRule" id="PRU10141"/>
    </source>
</evidence>
<dbReference type="PANTHER" id="PTHR43289:SF6">
    <property type="entry name" value="SERINE_THREONINE-PROTEIN KINASE NEKL-3"/>
    <property type="match status" value="1"/>
</dbReference>
<evidence type="ECO:0000313" key="10">
    <source>
        <dbReference type="Proteomes" id="UP000006055"/>
    </source>
</evidence>
<protein>
    <submittedName>
        <fullName evidence="9">Serine/threonine protein kinase</fullName>
    </submittedName>
</protein>
<proteinExistence type="predicted"/>
<dbReference type="InterPro" id="IPR019734">
    <property type="entry name" value="TPR_rpt"/>
</dbReference>
<dbReference type="InterPro" id="IPR017441">
    <property type="entry name" value="Protein_kinase_ATP_BS"/>
</dbReference>
<dbReference type="STRING" id="706587.Desti_2548"/>
<evidence type="ECO:0000256" key="3">
    <source>
        <dbReference type="ARBA" id="ARBA00022777"/>
    </source>
</evidence>
<dbReference type="GO" id="GO:0005524">
    <property type="term" value="F:ATP binding"/>
    <property type="evidence" value="ECO:0007669"/>
    <property type="project" value="UniProtKB-UniRule"/>
</dbReference>
<dbReference type="RefSeq" id="WP_014810370.1">
    <property type="nucleotide sequence ID" value="NC_018025.1"/>
</dbReference>
<dbReference type="Pfam" id="PF00069">
    <property type="entry name" value="Pkinase"/>
    <property type="match status" value="1"/>
</dbReference>
<dbReference type="InterPro" id="IPR008271">
    <property type="entry name" value="Ser/Thr_kinase_AS"/>
</dbReference>
<dbReference type="PANTHER" id="PTHR43289">
    <property type="entry name" value="MITOGEN-ACTIVATED PROTEIN KINASE KINASE KINASE 20-RELATED"/>
    <property type="match status" value="1"/>
</dbReference>
<dbReference type="CDD" id="cd14014">
    <property type="entry name" value="STKc_PknB_like"/>
    <property type="match status" value="1"/>
</dbReference>
<dbReference type="PROSITE" id="PS50011">
    <property type="entry name" value="PROTEIN_KINASE_DOM"/>
    <property type="match status" value="1"/>
</dbReference>
<evidence type="ECO:0000256" key="5">
    <source>
        <dbReference type="PROSITE-ProRule" id="PRU00339"/>
    </source>
</evidence>
<keyword evidence="3 9" id="KW-0418">Kinase</keyword>
<evidence type="ECO:0000259" key="8">
    <source>
        <dbReference type="PROSITE" id="PS50011"/>
    </source>
</evidence>
<evidence type="ECO:0000256" key="4">
    <source>
        <dbReference type="ARBA" id="ARBA00022840"/>
    </source>
</evidence>
<evidence type="ECO:0000256" key="2">
    <source>
        <dbReference type="ARBA" id="ARBA00022741"/>
    </source>
</evidence>
<dbReference type="eggNOG" id="COG0457">
    <property type="taxonomic scope" value="Bacteria"/>
</dbReference>
<keyword evidence="9" id="KW-0723">Serine/threonine-protein kinase</keyword>
<evidence type="ECO:0000313" key="9">
    <source>
        <dbReference type="EMBL" id="AFM25228.1"/>
    </source>
</evidence>
<dbReference type="Gene3D" id="1.10.510.10">
    <property type="entry name" value="Transferase(Phosphotransferase) domain 1"/>
    <property type="match status" value="1"/>
</dbReference>
<accession>I4C6N7</accession>
<feature type="binding site" evidence="6">
    <location>
        <position position="514"/>
    </location>
    <ligand>
        <name>ATP</name>
        <dbReference type="ChEBI" id="CHEBI:30616"/>
    </ligand>
</feature>
<feature type="repeat" description="TPR" evidence="5">
    <location>
        <begin position="76"/>
        <end position="109"/>
    </location>
</feature>
<dbReference type="Proteomes" id="UP000006055">
    <property type="component" value="Chromosome"/>
</dbReference>
<dbReference type="InterPro" id="IPR011009">
    <property type="entry name" value="Kinase-like_dom_sf"/>
</dbReference>
<dbReference type="EMBL" id="CP003360">
    <property type="protein sequence ID" value="AFM25228.1"/>
    <property type="molecule type" value="Genomic_DNA"/>
</dbReference>
<dbReference type="Gene3D" id="3.30.200.20">
    <property type="entry name" value="Phosphorylase Kinase, domain 1"/>
    <property type="match status" value="1"/>
</dbReference>
<dbReference type="InterPro" id="IPR011990">
    <property type="entry name" value="TPR-like_helical_dom_sf"/>
</dbReference>
<sequence length="788" mass="86840">MIESRENKTEMDRLWQEAELYENQGLYDHALSLYQTIFSREPHNRKAQAKIVQVQFAKKMEETTASRSSDTDKLSPRLTLDLGIAYMEMHLYAEALDEFRKALKPSPIFGTEILRFMAMCLIRLDKVEEARDTIEQLLNDRSLTLAEKGDILADCIELYLRNGLWKEAWDLFSQISEDQKEAMRDLDRIAKLISEKGASVFEIELEPEREEDLTQDTADSEYAGDGSAIHSDTHIAYAENVSKTLYPDELSIPVKAPVSYSLDNKVWRDGVASRLSAEWALVHLPEEVDPGESLVLQLHLPTGSGEPVWVISRVAKHVAASQESSAAGTKVKFVSFLPGGEGLLKSFMDDVVQNPSLIASDLAIAKNLRRNESTEVFASLEAEAIKALEANILPELDNDTVLIETDDRKVETEEKAVATGPLPEAEEKPKIRFACECGQVHSVPLTTLGRKGKCGSCGKAMTVPAVDMRPDGLLQQVIGQVVGGCRLLYKIGGGGMGGVFKGHHIALDIPVAVKILHAHLAEKDPVFIKRFIREARAAARLQHPNIVGVMNVGYENGVHFLVMPFVGGGNAAAMLARIGRYPVEKVLRIAIDITHALIVAEENGVLHRDIKPANILFTNKGQAMLADLGLAKSYMDTQDTGITQTGIACGTPLYFSPEQAKGAPNLDIRSDIYSLGITLFHLLNGTPPFTGESAYVIFQKHVHEALPPFKAVDPPIPDSVFRVLQVMTEKDPAKRYATCSELLAQLEALRQEILVPPPPVQSKNTSSRKGILERLGIKKSSSDSNRND</sequence>
<dbReference type="AlphaFoldDB" id="I4C6N7"/>
<evidence type="ECO:0000256" key="1">
    <source>
        <dbReference type="ARBA" id="ARBA00022679"/>
    </source>
</evidence>
<gene>
    <name evidence="9" type="ordered locus">Desti_2548</name>
</gene>
<feature type="region of interest" description="Disordered" evidence="7">
    <location>
        <begin position="756"/>
        <end position="788"/>
    </location>
</feature>
<dbReference type="PROSITE" id="PS00107">
    <property type="entry name" value="PROTEIN_KINASE_ATP"/>
    <property type="match status" value="1"/>
</dbReference>
<keyword evidence="10" id="KW-1185">Reference proteome</keyword>
<dbReference type="SMART" id="SM00220">
    <property type="entry name" value="S_TKc"/>
    <property type="match status" value="1"/>
</dbReference>
<dbReference type="KEGG" id="dti:Desti_2548"/>
<dbReference type="InterPro" id="IPR000719">
    <property type="entry name" value="Prot_kinase_dom"/>
</dbReference>
<dbReference type="PROSITE" id="PS50005">
    <property type="entry name" value="TPR"/>
    <property type="match status" value="1"/>
</dbReference>
<dbReference type="HOGENOM" id="CLU_355920_0_0_7"/>
<dbReference type="SUPFAM" id="SSF56112">
    <property type="entry name" value="Protein kinase-like (PK-like)"/>
    <property type="match status" value="1"/>
</dbReference>